<dbReference type="Proteomes" id="UP000550707">
    <property type="component" value="Unassembled WGS sequence"/>
</dbReference>
<keyword evidence="3" id="KW-1185">Reference proteome</keyword>
<comment type="caution">
    <text evidence="2">The sequence shown here is derived from an EMBL/GenBank/DDBJ whole genome shotgun (WGS) entry which is preliminary data.</text>
</comment>
<evidence type="ECO:0000313" key="2">
    <source>
        <dbReference type="EMBL" id="KAF6460557.1"/>
    </source>
</evidence>
<evidence type="ECO:0000313" key="3">
    <source>
        <dbReference type="Proteomes" id="UP000550707"/>
    </source>
</evidence>
<proteinExistence type="predicted"/>
<reference evidence="2 3" key="1">
    <citation type="journal article" date="2020" name="Nature">
        <title>Six reference-quality genomes reveal evolution of bat adaptations.</title>
        <authorList>
            <person name="Jebb D."/>
            <person name="Huang Z."/>
            <person name="Pippel M."/>
            <person name="Hughes G.M."/>
            <person name="Lavrichenko K."/>
            <person name="Devanna P."/>
            <person name="Winkler S."/>
            <person name="Jermiin L.S."/>
            <person name="Skirmuntt E.C."/>
            <person name="Katzourakis A."/>
            <person name="Burkitt-Gray L."/>
            <person name="Ray D.A."/>
            <person name="Sullivan K.A.M."/>
            <person name="Roscito J.G."/>
            <person name="Kirilenko B.M."/>
            <person name="Davalos L.M."/>
            <person name="Corthals A.P."/>
            <person name="Power M.L."/>
            <person name="Jones G."/>
            <person name="Ransome R.D."/>
            <person name="Dechmann D.K.N."/>
            <person name="Locatelli A.G."/>
            <person name="Puechmaille S.J."/>
            <person name="Fedrigo O."/>
            <person name="Jarvis E.D."/>
            <person name="Hiller M."/>
            <person name="Vernes S.C."/>
            <person name="Myers E.W."/>
            <person name="Teeling E.C."/>
        </authorList>
    </citation>
    <scope>NUCLEOTIDE SEQUENCE [LARGE SCALE GENOMIC DNA]</scope>
    <source>
        <strain evidence="2">MMolMol1</strain>
        <tissue evidence="2">Muscle</tissue>
    </source>
</reference>
<organism evidence="2 3">
    <name type="scientific">Molossus molossus</name>
    <name type="common">Pallas' mastiff bat</name>
    <name type="synonym">Vespertilio molossus</name>
    <dbReference type="NCBI Taxonomy" id="27622"/>
    <lineage>
        <taxon>Eukaryota</taxon>
        <taxon>Metazoa</taxon>
        <taxon>Chordata</taxon>
        <taxon>Craniata</taxon>
        <taxon>Vertebrata</taxon>
        <taxon>Euteleostomi</taxon>
        <taxon>Mammalia</taxon>
        <taxon>Eutheria</taxon>
        <taxon>Laurasiatheria</taxon>
        <taxon>Chiroptera</taxon>
        <taxon>Yangochiroptera</taxon>
        <taxon>Molossidae</taxon>
        <taxon>Molossus</taxon>
    </lineage>
</organism>
<gene>
    <name evidence="2" type="ORF">HJG59_011470</name>
</gene>
<dbReference type="AlphaFoldDB" id="A0A7J8GKV3"/>
<dbReference type="InParanoid" id="A0A7J8GKV3"/>
<name>A0A7J8GKV3_MOLMO</name>
<accession>A0A7J8GKV3</accession>
<sequence length="121" mass="14468">MVKQRNKSQMKEQENSTEEGLNEMELNKLSKVVFRVMIMRTLNTMNKHIETMKINQLETKNHQVEINNDIAEIKNALERVTHRLEEAEDWISKLEDSRKNHPVREPKEKTIKKQEDSLREL</sequence>
<feature type="region of interest" description="Disordered" evidence="1">
    <location>
        <begin position="93"/>
        <end position="121"/>
    </location>
</feature>
<protein>
    <submittedName>
        <fullName evidence="2">Uncharacterized protein</fullName>
    </submittedName>
</protein>
<feature type="region of interest" description="Disordered" evidence="1">
    <location>
        <begin position="1"/>
        <end position="22"/>
    </location>
</feature>
<evidence type="ECO:0000256" key="1">
    <source>
        <dbReference type="SAM" id="MobiDB-lite"/>
    </source>
</evidence>
<dbReference type="EMBL" id="JACASF010000009">
    <property type="protein sequence ID" value="KAF6460557.1"/>
    <property type="molecule type" value="Genomic_DNA"/>
</dbReference>